<feature type="transmembrane region" description="Helical" evidence="8">
    <location>
        <begin position="135"/>
        <end position="156"/>
    </location>
</feature>
<name>A0A3N0HXQ2_9FIRM</name>
<evidence type="ECO:0000256" key="2">
    <source>
        <dbReference type="ARBA" id="ARBA00010145"/>
    </source>
</evidence>
<comment type="subcellular location">
    <subcellularLocation>
        <location evidence="1">Cell membrane</location>
        <topology evidence="1">Multi-pass membrane protein</topology>
    </subcellularLocation>
</comment>
<feature type="transmembrane region" description="Helical" evidence="8">
    <location>
        <begin position="236"/>
        <end position="255"/>
    </location>
</feature>
<keyword evidence="5 8" id="KW-0812">Transmembrane</keyword>
<dbReference type="Gene3D" id="1.20.1530.20">
    <property type="match status" value="1"/>
</dbReference>
<dbReference type="Proteomes" id="UP000276568">
    <property type="component" value="Unassembled WGS sequence"/>
</dbReference>
<feature type="transmembrane region" description="Helical" evidence="8">
    <location>
        <begin position="168"/>
        <end position="187"/>
    </location>
</feature>
<evidence type="ECO:0000256" key="7">
    <source>
        <dbReference type="ARBA" id="ARBA00023136"/>
    </source>
</evidence>
<keyword evidence="6 8" id="KW-1133">Transmembrane helix</keyword>
<evidence type="ECO:0000256" key="6">
    <source>
        <dbReference type="ARBA" id="ARBA00022989"/>
    </source>
</evidence>
<dbReference type="EMBL" id="RJQC01000005">
    <property type="protein sequence ID" value="RNM29106.1"/>
    <property type="molecule type" value="Genomic_DNA"/>
</dbReference>
<dbReference type="PANTHER" id="PTHR36838:SF3">
    <property type="entry name" value="TRANSPORTER AUXIN EFFLUX CARRIER EC FAMILY"/>
    <property type="match status" value="1"/>
</dbReference>
<keyword evidence="3" id="KW-0813">Transport</keyword>
<dbReference type="InterPro" id="IPR004776">
    <property type="entry name" value="Mem_transp_PIN-like"/>
</dbReference>
<keyword evidence="4" id="KW-1003">Cell membrane</keyword>
<sequence>MFILIEERILMSTILVFEQMMVILLLMLVGALTQKIKKIDQSQQQLLSWLVVNVFNPALSISSVLSNDAPGNLTYIAYTFWIAILMYGSFILLGKIVTRWIKDPYESIIWQCMINFPNVGFIGIPVVRGLLGSEYVIYVACFGLVFNVLFYTYGLSLIKDRDHSYKQIFNIGTLSSVCALVLFLFNIRLPYVCAQTLNYLGEVSIALPLMITGMTLAQEKDLKKMLLDGKMYGFTFAKMVIFPLIAGLFMILAHVPQDLQVVSLLMFGMPVANLPLIVLSEKGWPTKLCSESIILTTLLSVVTIPLVFMIYDCLL</sequence>
<evidence type="ECO:0000256" key="8">
    <source>
        <dbReference type="SAM" id="Phobius"/>
    </source>
</evidence>
<accession>A0A3N0HXQ2</accession>
<evidence type="ECO:0000256" key="3">
    <source>
        <dbReference type="ARBA" id="ARBA00022448"/>
    </source>
</evidence>
<evidence type="ECO:0000256" key="4">
    <source>
        <dbReference type="ARBA" id="ARBA00022475"/>
    </source>
</evidence>
<dbReference type="GO" id="GO:0055085">
    <property type="term" value="P:transmembrane transport"/>
    <property type="evidence" value="ECO:0007669"/>
    <property type="project" value="InterPro"/>
</dbReference>
<feature type="transmembrane region" description="Helical" evidence="8">
    <location>
        <begin position="261"/>
        <end position="280"/>
    </location>
</feature>
<feature type="transmembrane region" description="Helical" evidence="8">
    <location>
        <begin position="292"/>
        <end position="311"/>
    </location>
</feature>
<protein>
    <submittedName>
        <fullName evidence="9">AEC family transporter</fullName>
    </submittedName>
</protein>
<feature type="transmembrane region" description="Helical" evidence="8">
    <location>
        <begin position="12"/>
        <end position="34"/>
    </location>
</feature>
<reference evidence="9 10" key="1">
    <citation type="submission" date="2018-11" db="EMBL/GenBank/DDBJ databases">
        <title>Clostridium sp. nov., a member of the family Erysipelotrichaceae isolated from pig faeces.</title>
        <authorList>
            <person name="Chang Y.-H."/>
        </authorList>
    </citation>
    <scope>NUCLEOTIDE SEQUENCE [LARGE SCALE GENOMIC DNA]</scope>
    <source>
        <strain evidence="9 10">YH-panp20</strain>
    </source>
</reference>
<organism evidence="9 10">
    <name type="scientific">Absicoccus porci</name>
    <dbReference type="NCBI Taxonomy" id="2486576"/>
    <lineage>
        <taxon>Bacteria</taxon>
        <taxon>Bacillati</taxon>
        <taxon>Bacillota</taxon>
        <taxon>Erysipelotrichia</taxon>
        <taxon>Erysipelotrichales</taxon>
        <taxon>Erysipelotrichaceae</taxon>
        <taxon>Absicoccus</taxon>
    </lineage>
</organism>
<gene>
    <name evidence="9" type="ORF">EDX97_10775</name>
</gene>
<feature type="transmembrane region" description="Helical" evidence="8">
    <location>
        <begin position="108"/>
        <end position="129"/>
    </location>
</feature>
<dbReference type="GO" id="GO:0005886">
    <property type="term" value="C:plasma membrane"/>
    <property type="evidence" value="ECO:0007669"/>
    <property type="project" value="UniProtKB-SubCell"/>
</dbReference>
<dbReference type="InterPro" id="IPR038770">
    <property type="entry name" value="Na+/solute_symporter_sf"/>
</dbReference>
<feature type="transmembrane region" description="Helical" evidence="8">
    <location>
        <begin position="199"/>
        <end position="216"/>
    </location>
</feature>
<keyword evidence="10" id="KW-1185">Reference proteome</keyword>
<proteinExistence type="inferred from homology"/>
<feature type="transmembrane region" description="Helical" evidence="8">
    <location>
        <begin position="78"/>
        <end position="96"/>
    </location>
</feature>
<evidence type="ECO:0000256" key="5">
    <source>
        <dbReference type="ARBA" id="ARBA00022692"/>
    </source>
</evidence>
<dbReference type="PANTHER" id="PTHR36838">
    <property type="entry name" value="AUXIN EFFLUX CARRIER FAMILY PROTEIN"/>
    <property type="match status" value="1"/>
</dbReference>
<dbReference type="Pfam" id="PF03547">
    <property type="entry name" value="Mem_trans"/>
    <property type="match status" value="1"/>
</dbReference>
<comment type="similarity">
    <text evidence="2">Belongs to the auxin efflux carrier (TC 2.A.69) family.</text>
</comment>
<feature type="transmembrane region" description="Helical" evidence="8">
    <location>
        <begin position="46"/>
        <end position="66"/>
    </location>
</feature>
<evidence type="ECO:0000256" key="1">
    <source>
        <dbReference type="ARBA" id="ARBA00004651"/>
    </source>
</evidence>
<dbReference type="OrthoDB" id="9798064at2"/>
<keyword evidence="7 8" id="KW-0472">Membrane</keyword>
<evidence type="ECO:0000313" key="9">
    <source>
        <dbReference type="EMBL" id="RNM29106.1"/>
    </source>
</evidence>
<comment type="caution">
    <text evidence="9">The sequence shown here is derived from an EMBL/GenBank/DDBJ whole genome shotgun (WGS) entry which is preliminary data.</text>
</comment>
<dbReference type="AlphaFoldDB" id="A0A3N0HXQ2"/>
<evidence type="ECO:0000313" key="10">
    <source>
        <dbReference type="Proteomes" id="UP000276568"/>
    </source>
</evidence>